<dbReference type="Gene3D" id="3.40.50.10480">
    <property type="entry name" value="Probable brix-domain ribosomal biogenesis protein"/>
    <property type="match status" value="1"/>
</dbReference>
<dbReference type="Gene3D" id="3.40.50.150">
    <property type="entry name" value="Vaccinia Virus protein VP39"/>
    <property type="match status" value="1"/>
</dbReference>
<dbReference type="PANTHER" id="PTHR36112:SF1">
    <property type="entry name" value="RIBOSOMAL RNA SMALL SUBUNIT METHYLTRANSFERASE J"/>
    <property type="match status" value="1"/>
</dbReference>
<organism evidence="1 2">
    <name type="scientific">Paenibacillus glycanilyticus</name>
    <dbReference type="NCBI Taxonomy" id="126569"/>
    <lineage>
        <taxon>Bacteria</taxon>
        <taxon>Bacillati</taxon>
        <taxon>Bacillota</taxon>
        <taxon>Bacilli</taxon>
        <taxon>Bacillales</taxon>
        <taxon>Paenibacillaceae</taxon>
        <taxon>Paenibacillus</taxon>
    </lineage>
</organism>
<evidence type="ECO:0008006" key="3">
    <source>
        <dbReference type="Google" id="ProtNLM"/>
    </source>
</evidence>
<gene>
    <name evidence="1" type="primary">ypiP</name>
    <name evidence="1" type="ORF">PghCCS26_31920</name>
</gene>
<dbReference type="SUPFAM" id="SSF53335">
    <property type="entry name" value="S-adenosyl-L-methionine-dependent methyltransferases"/>
    <property type="match status" value="1"/>
</dbReference>
<reference evidence="1 2" key="1">
    <citation type="submission" date="2023-05" db="EMBL/GenBank/DDBJ databases">
        <title>Draft genome of Paenibacillus sp. CCS26.</title>
        <authorList>
            <person name="Akita H."/>
            <person name="Shinto Y."/>
            <person name="Kimura Z."/>
        </authorList>
    </citation>
    <scope>NUCLEOTIDE SEQUENCE [LARGE SCALE GENOMIC DNA]</scope>
    <source>
        <strain evidence="1 2">CCS26</strain>
    </source>
</reference>
<dbReference type="Pfam" id="PF04445">
    <property type="entry name" value="SAM_MT"/>
    <property type="match status" value="1"/>
</dbReference>
<proteinExistence type="predicted"/>
<comment type="caution">
    <text evidence="1">The sequence shown here is derived from an EMBL/GenBank/DDBJ whole genome shotgun (WGS) entry which is preliminary data.</text>
</comment>
<name>A0ABQ6NPX4_9BACL</name>
<accession>A0ABQ6NPX4</accession>
<dbReference type="InterPro" id="IPR007536">
    <property type="entry name" value="16SrRNA_methylTrfase_J"/>
</dbReference>
<dbReference type="InterPro" id="IPR029063">
    <property type="entry name" value="SAM-dependent_MTases_sf"/>
</dbReference>
<sequence>MIVTTAGKPSQRALATARRLAGELSAPYVPRGKQTLRQMAERMEEIRLIVVTEKEVRYYDGQTESPLYFHPSMAFVRVKRLRRGESDPLLDLTGCKPGDRIIDCTAGLAADSLVFSYAAGESGAVTAIESEPILCAVVREGLAGYQSGLPDVDAAMRRINMINVNHAEYLAGLPDNSVDIVYFDPMFRQPIHESSALEPLRKLANGSALTEKAVQEAIRVARKTVVMKEHRESGEFERLGFERRHVNTSKIAYGVIEVAGSSK</sequence>
<dbReference type="EMBL" id="BTCL01000010">
    <property type="protein sequence ID" value="GMK46064.1"/>
    <property type="molecule type" value="Genomic_DNA"/>
</dbReference>
<dbReference type="RefSeq" id="WP_317980547.1">
    <property type="nucleotide sequence ID" value="NZ_BTCL01000010.1"/>
</dbReference>
<protein>
    <recommendedName>
        <fullName evidence="3">SAM-dependent methyltransferase</fullName>
    </recommendedName>
</protein>
<dbReference type="PANTHER" id="PTHR36112">
    <property type="entry name" value="RIBOSOMAL RNA SMALL SUBUNIT METHYLTRANSFERASE J"/>
    <property type="match status" value="1"/>
</dbReference>
<keyword evidence="2" id="KW-1185">Reference proteome</keyword>
<dbReference type="Proteomes" id="UP001285921">
    <property type="component" value="Unassembled WGS sequence"/>
</dbReference>
<evidence type="ECO:0000313" key="2">
    <source>
        <dbReference type="Proteomes" id="UP001285921"/>
    </source>
</evidence>
<evidence type="ECO:0000313" key="1">
    <source>
        <dbReference type="EMBL" id="GMK46064.1"/>
    </source>
</evidence>